<keyword evidence="4" id="KW-1185">Reference proteome</keyword>
<evidence type="ECO:0000313" key="4">
    <source>
        <dbReference type="Proteomes" id="UP001157091"/>
    </source>
</evidence>
<dbReference type="InterPro" id="IPR059125">
    <property type="entry name" value="Ferritin_actino"/>
</dbReference>
<dbReference type="RefSeq" id="WP_284291558.1">
    <property type="nucleotide sequence ID" value="NZ_BSUK01000001.1"/>
</dbReference>
<feature type="compositionally biased region" description="Gly residues" evidence="1">
    <location>
        <begin position="17"/>
        <end position="26"/>
    </location>
</feature>
<feature type="compositionally biased region" description="Basic residues" evidence="1">
    <location>
        <begin position="259"/>
        <end position="276"/>
    </location>
</feature>
<name>A0ABQ6HVH0_9MICO</name>
<dbReference type="EMBL" id="BSUK01000001">
    <property type="protein sequence ID" value="GMA22513.1"/>
    <property type="molecule type" value="Genomic_DNA"/>
</dbReference>
<feature type="region of interest" description="Disordered" evidence="1">
    <location>
        <begin position="1"/>
        <end position="26"/>
    </location>
</feature>
<reference evidence="4" key="1">
    <citation type="journal article" date="2019" name="Int. J. Syst. Evol. Microbiol.">
        <title>The Global Catalogue of Microorganisms (GCM) 10K type strain sequencing project: providing services to taxonomists for standard genome sequencing and annotation.</title>
        <authorList>
            <consortium name="The Broad Institute Genomics Platform"/>
            <consortium name="The Broad Institute Genome Sequencing Center for Infectious Disease"/>
            <person name="Wu L."/>
            <person name="Ma J."/>
        </authorList>
    </citation>
    <scope>NUCLEOTIDE SEQUENCE [LARGE SCALE GENOMIC DNA]</scope>
    <source>
        <strain evidence="4">NBRC 106348</strain>
    </source>
</reference>
<feature type="compositionally biased region" description="Low complexity" evidence="1">
    <location>
        <begin position="1"/>
        <end position="16"/>
    </location>
</feature>
<accession>A0ABQ6HVH0</accession>
<comment type="caution">
    <text evidence="3">The sequence shown here is derived from an EMBL/GenBank/DDBJ whole genome shotgun (WGS) entry which is preliminary data.</text>
</comment>
<protein>
    <recommendedName>
        <fullName evidence="2">Ferritin-like domain-containing protein</fullName>
    </recommendedName>
</protein>
<feature type="domain" description="Ferritin-like" evidence="2">
    <location>
        <begin position="33"/>
        <end position="208"/>
    </location>
</feature>
<proteinExistence type="predicted"/>
<feature type="region of interest" description="Disordered" evidence="1">
    <location>
        <begin position="214"/>
        <end position="289"/>
    </location>
</feature>
<organism evidence="3 4">
    <name type="scientific">Luteimicrobium album</name>
    <dbReference type="NCBI Taxonomy" id="1054550"/>
    <lineage>
        <taxon>Bacteria</taxon>
        <taxon>Bacillati</taxon>
        <taxon>Actinomycetota</taxon>
        <taxon>Actinomycetes</taxon>
        <taxon>Micrococcales</taxon>
        <taxon>Luteimicrobium</taxon>
    </lineage>
</organism>
<gene>
    <name evidence="3" type="ORF">GCM10025864_02720</name>
</gene>
<evidence type="ECO:0000313" key="3">
    <source>
        <dbReference type="EMBL" id="GMA22513.1"/>
    </source>
</evidence>
<evidence type="ECO:0000256" key="1">
    <source>
        <dbReference type="SAM" id="MobiDB-lite"/>
    </source>
</evidence>
<dbReference type="Gene3D" id="1.20.1260.10">
    <property type="match status" value="1"/>
</dbReference>
<dbReference type="Proteomes" id="UP001157091">
    <property type="component" value="Unassembled WGS sequence"/>
</dbReference>
<dbReference type="Pfam" id="PF13794">
    <property type="entry name" value="MiaE_2"/>
    <property type="match status" value="1"/>
</dbReference>
<sequence>MAVTSSASPADTPTPGTGDGPAGGASGGASLDEIVELLGLVAAFELDDVPRFAAEAADALDVEGRLAYSRRAGASLARCERVLVRIEELGASPVAAMTPFDGAFDDFDDRTQASTWEEEVLREFVGRSVAEDFCRLCAPALDPVSRDVVLGVMEASVADEEAVQQLAEAAAADRVLSARLALWGRRLVGEALRLAQSLLTESGTFVHLLAVARRPSPTRPRRTPGRTRTPGRCASSPNGTRCACDGSASRPEPPAIRGCRSRRGASPRCRSPRSRPTRPGPGTGARASP</sequence>
<dbReference type="InterPro" id="IPR012347">
    <property type="entry name" value="Ferritin-like"/>
</dbReference>
<evidence type="ECO:0000259" key="2">
    <source>
        <dbReference type="Pfam" id="PF13794"/>
    </source>
</evidence>